<proteinExistence type="predicted"/>
<comment type="caution">
    <text evidence="1">The sequence shown here is derived from an EMBL/GenBank/DDBJ whole genome shotgun (WGS) entry which is preliminary data.</text>
</comment>
<sequence>MLRGTFEQAGELSPEALRAAYDDRLITTIEEVGENTVTSEVDIDDAALTALVDGESPELTLETAAAILALDDRLPDPDSIVAEARDLLLMGMSMAVLDVEAIASGIDDAMDPKEIQQKAEGRFPMTLDEYALLHNYIEQSKQ</sequence>
<dbReference type="AlphaFoldDB" id="A0ABD5X272"/>
<name>A0ABD5X272_9EURY</name>
<protein>
    <submittedName>
        <fullName evidence="1">DUF5791 family protein</fullName>
    </submittedName>
</protein>
<evidence type="ECO:0000313" key="1">
    <source>
        <dbReference type="EMBL" id="MFC7125161.1"/>
    </source>
</evidence>
<dbReference type="RefSeq" id="WP_267636161.1">
    <property type="nucleotide sequence ID" value="NZ_JAODIY010000004.1"/>
</dbReference>
<dbReference type="Proteomes" id="UP001596414">
    <property type="component" value="Unassembled WGS sequence"/>
</dbReference>
<dbReference type="EMBL" id="JBHSZQ010000004">
    <property type="protein sequence ID" value="MFC7125161.1"/>
    <property type="molecule type" value="Genomic_DNA"/>
</dbReference>
<accession>A0ABD5X272</accession>
<organism evidence="1 2">
    <name type="scientific">Halovenus rubra</name>
    <dbReference type="NCBI Taxonomy" id="869890"/>
    <lineage>
        <taxon>Archaea</taxon>
        <taxon>Methanobacteriati</taxon>
        <taxon>Methanobacteriota</taxon>
        <taxon>Stenosarchaea group</taxon>
        <taxon>Halobacteria</taxon>
        <taxon>Halobacteriales</taxon>
        <taxon>Haloarculaceae</taxon>
        <taxon>Halovenus</taxon>
    </lineage>
</organism>
<gene>
    <name evidence="1" type="ORF">ACFQJ7_03790</name>
</gene>
<evidence type="ECO:0000313" key="2">
    <source>
        <dbReference type="Proteomes" id="UP001596414"/>
    </source>
</evidence>
<dbReference type="Pfam" id="PF19104">
    <property type="entry name" value="DUF5791"/>
    <property type="match status" value="1"/>
</dbReference>
<dbReference type="InterPro" id="IPR043809">
    <property type="entry name" value="DUF5791"/>
</dbReference>
<reference evidence="1 2" key="1">
    <citation type="journal article" date="2014" name="Int. J. Syst. Evol. Microbiol.">
        <title>Complete genome sequence of Corynebacterium casei LMG S-19264T (=DSM 44701T), isolated from a smear-ripened cheese.</title>
        <authorList>
            <consortium name="US DOE Joint Genome Institute (JGI-PGF)"/>
            <person name="Walter F."/>
            <person name="Albersmeier A."/>
            <person name="Kalinowski J."/>
            <person name="Ruckert C."/>
        </authorList>
    </citation>
    <scope>NUCLEOTIDE SEQUENCE [LARGE SCALE GENOMIC DNA]</scope>
    <source>
        <strain evidence="1 2">CGMCC 4.7215</strain>
    </source>
</reference>